<sequence length="240" mass="26863">MNLSCLVMASSARARSQSLAINGSHTGHVTHFVCLTVMFGGHSSHTGGCTQLAIYPLVLGTLWAGHFKSSTRWADIDPMCRTFGLFNRDPVHSHLFSTSEEPLHQCSMSVHATPPSTSMTCELRFLRSTLAFYGLPQGHVNTFSPHRPFNFAIEMEDGKQYPSGPLYPLSEKGALRTFDFNRREPRQGPQGSMPPLSFRKRSTVAGATTSFEWKTAFRTRYGHATATRMPRYKIRSIRFD</sequence>
<evidence type="ECO:0000313" key="3">
    <source>
        <dbReference type="Proteomes" id="UP000249464"/>
    </source>
</evidence>
<dbReference type="EMBL" id="FQNC01000045">
    <property type="protein sequence ID" value="SGY60128.1"/>
    <property type="molecule type" value="Genomic_DNA"/>
</dbReference>
<dbReference type="Proteomes" id="UP000249464">
    <property type="component" value="Unassembled WGS sequence"/>
</dbReference>
<proteinExistence type="predicted"/>
<dbReference type="EMBL" id="FQNC01000045">
    <property type="protein sequence ID" value="SGY60194.1"/>
    <property type="molecule type" value="Genomic_DNA"/>
</dbReference>
<reference evidence="1 3" key="1">
    <citation type="submission" date="2016-11" db="EMBL/GenBank/DDBJ databases">
        <authorList>
            <person name="Jaros S."/>
            <person name="Januszkiewicz K."/>
            <person name="Wedrychowicz H."/>
        </authorList>
    </citation>
    <scope>NUCLEOTIDE SEQUENCE [LARGE SCALE GENOMIC DNA]</scope>
</reference>
<evidence type="ECO:0000313" key="1">
    <source>
        <dbReference type="EMBL" id="SGY60128.1"/>
    </source>
</evidence>
<name>A0A2X0MB00_9BASI</name>
<organism evidence="1 3">
    <name type="scientific">Microbotryum silenes-dioicae</name>
    <dbReference type="NCBI Taxonomy" id="796604"/>
    <lineage>
        <taxon>Eukaryota</taxon>
        <taxon>Fungi</taxon>
        <taxon>Dikarya</taxon>
        <taxon>Basidiomycota</taxon>
        <taxon>Pucciniomycotina</taxon>
        <taxon>Microbotryomycetes</taxon>
        <taxon>Microbotryales</taxon>
        <taxon>Microbotryaceae</taxon>
        <taxon>Microbotryum</taxon>
    </lineage>
</organism>
<keyword evidence="3" id="KW-1185">Reference proteome</keyword>
<evidence type="ECO:0000313" key="2">
    <source>
        <dbReference type="EMBL" id="SGY60194.1"/>
    </source>
</evidence>
<protein>
    <submittedName>
        <fullName evidence="1">BQ5605_C007g04384 protein</fullName>
    </submittedName>
    <submittedName>
        <fullName evidence="2">BQ5605_C007g04391 protein</fullName>
    </submittedName>
</protein>
<dbReference type="AlphaFoldDB" id="A0A2X0MB00"/>
<gene>
    <name evidence="1" type="primary">BQ5605_C007g04384</name>
    <name evidence="2" type="synonym">BQ5605_C007g04391</name>
    <name evidence="1" type="ORF">BQ5605_C007G04384</name>
    <name evidence="2" type="ORF">BQ5605_C007G04391</name>
</gene>
<accession>A0A2X0MB00</accession>